<reference evidence="3 4" key="1">
    <citation type="submission" date="2018-02" db="EMBL/GenBank/DDBJ databases">
        <title>Subsurface microbial communities from deep shales in Ohio and West Virginia, USA.</title>
        <authorList>
            <person name="Wrighton K."/>
        </authorList>
    </citation>
    <scope>NUCLEOTIDE SEQUENCE [LARGE SCALE GENOMIC DNA]</scope>
    <source>
        <strain evidence="3 4">OWC-DMM</strain>
    </source>
</reference>
<gene>
    <name evidence="3" type="ORF">B0F87_10540</name>
</gene>
<evidence type="ECO:0000256" key="1">
    <source>
        <dbReference type="SAM" id="Coils"/>
    </source>
</evidence>
<keyword evidence="2" id="KW-0812">Transmembrane</keyword>
<dbReference type="RefSeq" id="WP_104428822.1">
    <property type="nucleotide sequence ID" value="NZ_PTIZ01000005.1"/>
</dbReference>
<dbReference type="EMBL" id="PTIZ01000005">
    <property type="protein sequence ID" value="PPK75574.1"/>
    <property type="molecule type" value="Genomic_DNA"/>
</dbReference>
<evidence type="ECO:0000313" key="4">
    <source>
        <dbReference type="Proteomes" id="UP000240010"/>
    </source>
</evidence>
<evidence type="ECO:0000256" key="2">
    <source>
        <dbReference type="SAM" id="Phobius"/>
    </source>
</evidence>
<feature type="transmembrane region" description="Helical" evidence="2">
    <location>
        <begin position="116"/>
        <end position="137"/>
    </location>
</feature>
<keyword evidence="1" id="KW-0175">Coiled coil</keyword>
<feature type="coiled-coil region" evidence="1">
    <location>
        <begin position="262"/>
        <end position="289"/>
    </location>
</feature>
<feature type="transmembrane region" description="Helical" evidence="2">
    <location>
        <begin position="193"/>
        <end position="211"/>
    </location>
</feature>
<feature type="transmembrane region" description="Helical" evidence="2">
    <location>
        <begin position="226"/>
        <end position="246"/>
    </location>
</feature>
<comment type="caution">
    <text evidence="3">The sequence shown here is derived from an EMBL/GenBank/DDBJ whole genome shotgun (WGS) entry which is preliminary data.</text>
</comment>
<sequence length="322" mass="35718">MINQNTTSYANLDLRKQIYMECKSMANFALAKGKPVPADTIKSIEIFEDRSPTGNEESAPPHIRREIDITALVDAHDLLTRLIEPATPQTVLLLYVEQKTETVLRFLGPVSLVRQLMLAAVLSLLIFITLMASPFISGSKLAEDVLTADGIEQLARLIFYVSAAGLGASFTALYTANAYISKGTYDPCHQSSYWIRFLLGIIAGLLLSLLISEKSIQEDGMLSKGIIRPLLAILGGFSADLLYTFLNRMVETFKSLFEGSSQNMLDAKAQESKAKLAELEVERKMHLTQNLIQMQQQIGAETDPDQIKQQLNEILQSLMQSK</sequence>
<proteinExistence type="predicted"/>
<keyword evidence="2" id="KW-0472">Membrane</keyword>
<feature type="transmembrane region" description="Helical" evidence="2">
    <location>
        <begin position="157"/>
        <end position="181"/>
    </location>
</feature>
<dbReference type="Proteomes" id="UP000240010">
    <property type="component" value="Unassembled WGS sequence"/>
</dbReference>
<organism evidence="3 4">
    <name type="scientific">Methylobacter tundripaludum</name>
    <dbReference type="NCBI Taxonomy" id="173365"/>
    <lineage>
        <taxon>Bacteria</taxon>
        <taxon>Pseudomonadati</taxon>
        <taxon>Pseudomonadota</taxon>
        <taxon>Gammaproteobacteria</taxon>
        <taxon>Methylococcales</taxon>
        <taxon>Methylococcaceae</taxon>
        <taxon>Methylobacter</taxon>
    </lineage>
</organism>
<accession>A0A2S6HDK2</accession>
<evidence type="ECO:0000313" key="3">
    <source>
        <dbReference type="EMBL" id="PPK75574.1"/>
    </source>
</evidence>
<keyword evidence="2" id="KW-1133">Transmembrane helix</keyword>
<dbReference type="AlphaFoldDB" id="A0A2S6HDK2"/>
<protein>
    <submittedName>
        <fullName evidence="3">Uncharacterized protein</fullName>
    </submittedName>
</protein>
<name>A0A2S6HDK2_9GAMM</name>